<gene>
    <name evidence="3" type="primary">rsbU</name>
    <name evidence="3" type="ORF">AN619_28010</name>
</gene>
<keyword evidence="4" id="KW-1185">Reference proteome</keyword>
<feature type="domain" description="PAC" evidence="2">
    <location>
        <begin position="75"/>
        <end position="127"/>
    </location>
</feature>
<dbReference type="InterPro" id="IPR052016">
    <property type="entry name" value="Bact_Sigma-Reg"/>
</dbReference>
<dbReference type="OrthoDB" id="9763484at2"/>
<proteinExistence type="predicted"/>
<dbReference type="PROSITE" id="PS50113">
    <property type="entry name" value="PAC"/>
    <property type="match status" value="1"/>
</dbReference>
<dbReference type="EC" id="3.1.3.3" evidence="3"/>
<dbReference type="SMART" id="SM00331">
    <property type="entry name" value="PP2C_SIG"/>
    <property type="match status" value="1"/>
</dbReference>
<evidence type="ECO:0000313" key="4">
    <source>
        <dbReference type="Proteomes" id="UP000070456"/>
    </source>
</evidence>
<dbReference type="Proteomes" id="UP000070456">
    <property type="component" value="Unassembled WGS sequence"/>
</dbReference>
<dbReference type="SUPFAM" id="SSF81606">
    <property type="entry name" value="PP2C-like"/>
    <property type="match status" value="1"/>
</dbReference>
<dbReference type="SUPFAM" id="SSF55785">
    <property type="entry name" value="PYP-like sensor domain (PAS domain)"/>
    <property type="match status" value="1"/>
</dbReference>
<dbReference type="STRING" id="520762.AN619_28010"/>
<dbReference type="EMBL" id="LOEE01000072">
    <property type="protein sequence ID" value="KXG73881.1"/>
    <property type="molecule type" value="Genomic_DNA"/>
</dbReference>
<dbReference type="InterPro" id="IPR035965">
    <property type="entry name" value="PAS-like_dom_sf"/>
</dbReference>
<dbReference type="AlphaFoldDB" id="A0A140L006"/>
<dbReference type="InterPro" id="IPR036457">
    <property type="entry name" value="PPM-type-like_dom_sf"/>
</dbReference>
<dbReference type="Gene3D" id="3.60.40.10">
    <property type="entry name" value="PPM-type phosphatase domain"/>
    <property type="match status" value="1"/>
</dbReference>
<evidence type="ECO:0000256" key="1">
    <source>
        <dbReference type="ARBA" id="ARBA00022801"/>
    </source>
</evidence>
<dbReference type="PANTHER" id="PTHR43156">
    <property type="entry name" value="STAGE II SPORULATION PROTEIN E-RELATED"/>
    <property type="match status" value="1"/>
</dbReference>
<dbReference type="PANTHER" id="PTHR43156:SF2">
    <property type="entry name" value="STAGE II SPORULATION PROTEIN E"/>
    <property type="match status" value="1"/>
</dbReference>
<dbReference type="InterPro" id="IPR001932">
    <property type="entry name" value="PPM-type_phosphatase-like_dom"/>
</dbReference>
<keyword evidence="1 3" id="KW-0378">Hydrolase</keyword>
<reference evidence="3 4" key="1">
    <citation type="submission" date="2015-12" db="EMBL/GenBank/DDBJ databases">
        <title>Draft genome sequence of the thermoanaerobe Thermotalea metallivorans, an isolate from the runoff channel of the Great Artesian Basin, Australia.</title>
        <authorList>
            <person name="Patel B.K."/>
        </authorList>
    </citation>
    <scope>NUCLEOTIDE SEQUENCE [LARGE SCALE GENOMIC DNA]</scope>
    <source>
        <strain evidence="3 4">B2-1</strain>
    </source>
</reference>
<dbReference type="RefSeq" id="WP_068557889.1">
    <property type="nucleotide sequence ID" value="NZ_LOEE01000072.1"/>
</dbReference>
<accession>A0A140L006</accession>
<sequence>MSKELESQLIKQRKFFEDILSGMKDWVRVIDQNNRVIFMNEPMRKYVGDRIGQECYKALGKNKPCEYCISNRAIFDGKSIAKEEIVDGRIFSVISSPIRDENNNIYCAVEVFRDVTEKRAMERLLLEQNKKMKSDLNFAKQLQHKILPENRIYNHTLKIASKYIPSEILGGDVYDVIEINDDDLGMYIADVSGHGVTSSMMTMFIRQTLKNLGDKAIDPAVTLQYLYHRYRELNIDDQYYITIFYGVYNKGTRLFTYANAGHNCMPILINKNGVEEISIGGLPICTIFEEVDYEKRQVILEKGDKLLFYTDGISEAYNVQEGFFQNTKVLEVCLENRDKGTELLIDAVIDRVKHFATEEIKDDIAIMAGEIIG</sequence>
<comment type="caution">
    <text evidence="3">The sequence shown here is derived from an EMBL/GenBank/DDBJ whole genome shotgun (WGS) entry which is preliminary data.</text>
</comment>
<dbReference type="Gene3D" id="3.30.450.20">
    <property type="entry name" value="PAS domain"/>
    <property type="match status" value="1"/>
</dbReference>
<dbReference type="GO" id="GO:0016791">
    <property type="term" value="F:phosphatase activity"/>
    <property type="evidence" value="ECO:0007669"/>
    <property type="project" value="TreeGrafter"/>
</dbReference>
<name>A0A140L006_9FIRM</name>
<dbReference type="InterPro" id="IPR000700">
    <property type="entry name" value="PAS-assoc_C"/>
</dbReference>
<organism evidence="3 4">
    <name type="scientific">Thermotalea metallivorans</name>
    <dbReference type="NCBI Taxonomy" id="520762"/>
    <lineage>
        <taxon>Bacteria</taxon>
        <taxon>Bacillati</taxon>
        <taxon>Bacillota</taxon>
        <taxon>Clostridia</taxon>
        <taxon>Peptostreptococcales</taxon>
        <taxon>Thermotaleaceae</taxon>
        <taxon>Thermotalea</taxon>
    </lineage>
</organism>
<dbReference type="Pfam" id="PF07228">
    <property type="entry name" value="SpoIIE"/>
    <property type="match status" value="1"/>
</dbReference>
<protein>
    <submittedName>
        <fullName evidence="3">Phosphoserine phosphatase RsbU</fullName>
        <ecNumber evidence="3">3.1.3.3</ecNumber>
    </submittedName>
</protein>
<evidence type="ECO:0000259" key="2">
    <source>
        <dbReference type="PROSITE" id="PS50113"/>
    </source>
</evidence>
<evidence type="ECO:0000313" key="3">
    <source>
        <dbReference type="EMBL" id="KXG73881.1"/>
    </source>
</evidence>